<evidence type="ECO:0000256" key="2">
    <source>
        <dbReference type="ARBA" id="ARBA00022692"/>
    </source>
</evidence>
<proteinExistence type="predicted"/>
<dbReference type="PANTHER" id="PTHR12714:SF24">
    <property type="entry name" value="SLR1182 PROTEIN"/>
    <property type="match status" value="1"/>
</dbReference>
<evidence type="ECO:0000313" key="6">
    <source>
        <dbReference type="EMBL" id="QEA14459.1"/>
    </source>
</evidence>
<name>A0A5B8RXU6_9BURK</name>
<organism evidence="6 7">
    <name type="scientific">Comamonas flocculans</name>
    <dbReference type="NCBI Taxonomy" id="2597701"/>
    <lineage>
        <taxon>Bacteria</taxon>
        <taxon>Pseudomonadati</taxon>
        <taxon>Pseudomonadota</taxon>
        <taxon>Betaproteobacteria</taxon>
        <taxon>Burkholderiales</taxon>
        <taxon>Comamonadaceae</taxon>
        <taxon>Comamonas</taxon>
    </lineage>
</organism>
<dbReference type="GO" id="GO:0012505">
    <property type="term" value="C:endomembrane system"/>
    <property type="evidence" value="ECO:0007669"/>
    <property type="project" value="UniProtKB-SubCell"/>
</dbReference>
<dbReference type="EMBL" id="CP042344">
    <property type="protein sequence ID" value="QEA14459.1"/>
    <property type="molecule type" value="Genomic_DNA"/>
</dbReference>
<dbReference type="Proteomes" id="UP000321199">
    <property type="component" value="Chromosome"/>
</dbReference>
<dbReference type="AlphaFoldDB" id="A0A5B8RXU6"/>
<accession>A0A5B8RXU6</accession>
<dbReference type="GO" id="GO:0008168">
    <property type="term" value="F:methyltransferase activity"/>
    <property type="evidence" value="ECO:0007669"/>
    <property type="project" value="UniProtKB-KW"/>
</dbReference>
<dbReference type="PANTHER" id="PTHR12714">
    <property type="entry name" value="PROTEIN-S ISOPRENYLCYSTEINE O-METHYLTRANSFERASE"/>
    <property type="match status" value="1"/>
</dbReference>
<dbReference type="Gene3D" id="1.20.120.1630">
    <property type="match status" value="1"/>
</dbReference>
<dbReference type="OrthoDB" id="9811969at2"/>
<keyword evidence="2 5" id="KW-0812">Transmembrane</keyword>
<dbReference type="InterPro" id="IPR007318">
    <property type="entry name" value="Phopholipid_MeTrfase"/>
</dbReference>
<keyword evidence="4 5" id="KW-0472">Membrane</keyword>
<reference evidence="6 7" key="1">
    <citation type="submission" date="2019-07" db="EMBL/GenBank/DDBJ databases">
        <title>Complete genome sequence of Comamonas sp. NLF 7-7 isolated from livestock.</title>
        <authorList>
            <person name="Kim D.H."/>
            <person name="Kim J.G."/>
        </authorList>
    </citation>
    <scope>NUCLEOTIDE SEQUENCE [LARGE SCALE GENOMIC DNA]</scope>
    <source>
        <strain evidence="6 7">NLF 7-7</strain>
    </source>
</reference>
<evidence type="ECO:0000256" key="1">
    <source>
        <dbReference type="ARBA" id="ARBA00004127"/>
    </source>
</evidence>
<evidence type="ECO:0000256" key="5">
    <source>
        <dbReference type="SAM" id="Phobius"/>
    </source>
</evidence>
<evidence type="ECO:0000256" key="4">
    <source>
        <dbReference type="ARBA" id="ARBA00023136"/>
    </source>
</evidence>
<keyword evidence="6" id="KW-0489">Methyltransferase</keyword>
<feature type="transmembrane region" description="Helical" evidence="5">
    <location>
        <begin position="90"/>
        <end position="123"/>
    </location>
</feature>
<dbReference type="GO" id="GO:0032259">
    <property type="term" value="P:methylation"/>
    <property type="evidence" value="ECO:0007669"/>
    <property type="project" value="UniProtKB-KW"/>
</dbReference>
<keyword evidence="7" id="KW-1185">Reference proteome</keyword>
<keyword evidence="3 5" id="KW-1133">Transmembrane helix</keyword>
<evidence type="ECO:0000256" key="3">
    <source>
        <dbReference type="ARBA" id="ARBA00022989"/>
    </source>
</evidence>
<dbReference type="KEGG" id="cof:FOZ74_04265"/>
<sequence>MPALALKVPPLALVALSALAMWLLPPIAALPRLGPWHMTLCIALALLGAAVCLAGVLAFRLAHTTVDPMRPTAATSLVVRGIYRYTRNPMYLGFLLMLLAWALYLAKLSALLVLPCFAVYLTVFQIKPEEAALRERFGSDFDAYAALVRRWL</sequence>
<dbReference type="Pfam" id="PF04191">
    <property type="entry name" value="PEMT"/>
    <property type="match status" value="1"/>
</dbReference>
<protein>
    <submittedName>
        <fullName evidence="6">Isoprenylcysteine carboxylmethyltransferase family protein</fullName>
    </submittedName>
</protein>
<feature type="transmembrane region" description="Helical" evidence="5">
    <location>
        <begin position="39"/>
        <end position="62"/>
    </location>
</feature>
<evidence type="ECO:0000313" key="7">
    <source>
        <dbReference type="Proteomes" id="UP000321199"/>
    </source>
</evidence>
<comment type="subcellular location">
    <subcellularLocation>
        <location evidence="1">Endomembrane system</location>
        <topology evidence="1">Multi-pass membrane protein</topology>
    </subcellularLocation>
</comment>
<keyword evidence="6" id="KW-0808">Transferase</keyword>
<gene>
    <name evidence="6" type="ORF">FOZ74_04265</name>
</gene>